<evidence type="ECO:0008006" key="2">
    <source>
        <dbReference type="Google" id="ProtNLM"/>
    </source>
</evidence>
<name>A0AAU7S5U2_9HYPH</name>
<reference evidence="1" key="1">
    <citation type="submission" date="2024-06" db="EMBL/GenBank/DDBJ databases">
        <authorList>
            <person name="Li T."/>
            <person name="Gao R."/>
        </authorList>
    </citation>
    <scope>NUCLEOTIDE SEQUENCE</scope>
    <source>
        <strain evidence="1">ZPR3</strain>
        <plasmid evidence="1">unnamed3</plasmid>
    </source>
</reference>
<proteinExistence type="predicted"/>
<evidence type="ECO:0000313" key="1">
    <source>
        <dbReference type="EMBL" id="XBT97824.1"/>
    </source>
</evidence>
<keyword evidence="1" id="KW-0614">Plasmid</keyword>
<gene>
    <name evidence="1" type="ORF">ABM479_33570</name>
</gene>
<organism evidence="1">
    <name type="scientific">Rhizobium sp. ZPR3</name>
    <dbReference type="NCBI Taxonomy" id="3158967"/>
    <lineage>
        <taxon>Bacteria</taxon>
        <taxon>Pseudomonadati</taxon>
        <taxon>Pseudomonadota</taxon>
        <taxon>Alphaproteobacteria</taxon>
        <taxon>Hyphomicrobiales</taxon>
        <taxon>Rhizobiaceae</taxon>
        <taxon>Rhizobium/Agrobacterium group</taxon>
        <taxon>Rhizobium</taxon>
    </lineage>
</organism>
<dbReference type="RefSeq" id="WP_349963081.1">
    <property type="nucleotide sequence ID" value="NZ_CP157963.1"/>
</dbReference>
<accession>A0AAU7S5U2</accession>
<protein>
    <recommendedName>
        <fullName evidence="2">Beta-ketoacyl synthase N-terminal domain-containing protein</fullName>
    </recommendedName>
</protein>
<sequence length="352" mass="37515">MTEDAIIIAAGLCCPLGKNFEAATEAYSKGEKSLVRERSLIGHDGDPITLSYVFVPTEERDYEQRLLNLFKSAFTDCLLRATSLRNAGPLRFGLIVVLPRWLNGHQLTTRLSAAFSAEPYEQIIYKRFCFGAQAAALRMIDLARQDIADREADVVFVAALDSYIDTHLLDRLATEGKAFGSGQPHGLVPGEACAVIAVGKSSLRLETSAEILGFGVGEEATDGKPIGIRGRGLGDALRNAATGLEQSVPVMRALADLNGERWRAEHYGAGIASFGNGLGEALLDPECYALAMGDVGAAAGGVMVALALGAMPSPRGHPAHSEPIKYPTLLVATSHRGRSCALMLAHARRKEA</sequence>
<geneLocation type="plasmid" evidence="1">
    <name>unnamed3</name>
</geneLocation>
<dbReference type="AlphaFoldDB" id="A0AAU7S5U2"/>
<dbReference type="EMBL" id="CP157963">
    <property type="protein sequence ID" value="XBT97824.1"/>
    <property type="molecule type" value="Genomic_DNA"/>
</dbReference>